<dbReference type="EMBL" id="AMQN01042656">
    <property type="status" value="NOT_ANNOTATED_CDS"/>
    <property type="molecule type" value="Genomic_DNA"/>
</dbReference>
<protein>
    <recommendedName>
        <fullName evidence="5">Receptor ligand binding region domain-containing protein</fullName>
    </recommendedName>
</protein>
<feature type="chain" id="PRO_5008788421" description="Receptor ligand binding region domain-containing protein" evidence="1">
    <location>
        <begin position="19"/>
        <end position="132"/>
    </location>
</feature>
<evidence type="ECO:0000313" key="2">
    <source>
        <dbReference type="EMBL" id="ELU07982.1"/>
    </source>
</evidence>
<reference evidence="2 4" key="2">
    <citation type="journal article" date="2013" name="Nature">
        <title>Insights into bilaterian evolution from three spiralian genomes.</title>
        <authorList>
            <person name="Simakov O."/>
            <person name="Marletaz F."/>
            <person name="Cho S.J."/>
            <person name="Edsinger-Gonzales E."/>
            <person name="Havlak P."/>
            <person name="Hellsten U."/>
            <person name="Kuo D.H."/>
            <person name="Larsson T."/>
            <person name="Lv J."/>
            <person name="Arendt D."/>
            <person name="Savage R."/>
            <person name="Osoegawa K."/>
            <person name="de Jong P."/>
            <person name="Grimwood J."/>
            <person name="Chapman J.A."/>
            <person name="Shapiro H."/>
            <person name="Aerts A."/>
            <person name="Otillar R.P."/>
            <person name="Terry A.Y."/>
            <person name="Boore J.L."/>
            <person name="Grigoriev I.V."/>
            <person name="Lindberg D.R."/>
            <person name="Seaver E.C."/>
            <person name="Weisblat D.A."/>
            <person name="Putnam N.H."/>
            <person name="Rokhsar D.S."/>
        </authorList>
    </citation>
    <scope>NUCLEOTIDE SEQUENCE</scope>
    <source>
        <strain evidence="2 4">I ESC-2004</strain>
    </source>
</reference>
<dbReference type="EnsemblMetazoa" id="CapteT212347">
    <property type="protein sequence ID" value="CapteP212347"/>
    <property type="gene ID" value="CapteG212347"/>
</dbReference>
<sequence>MPAIHALLFTLAVAKSQGIVNKSVHEPTIVEYTDDYTDAGYNSRLPTRRSPLDDKTLRIGLLSRWSTDVKDSPLGAVSLAIQRAREEGLLADFNITLLPRSTECDGMVGTEGVISLQWDDDVDVLVGPYCPA</sequence>
<evidence type="ECO:0000313" key="4">
    <source>
        <dbReference type="Proteomes" id="UP000014760"/>
    </source>
</evidence>
<feature type="non-terminal residue" evidence="2">
    <location>
        <position position="132"/>
    </location>
</feature>
<reference evidence="4" key="1">
    <citation type="submission" date="2012-12" db="EMBL/GenBank/DDBJ databases">
        <authorList>
            <person name="Hellsten U."/>
            <person name="Grimwood J."/>
            <person name="Chapman J.A."/>
            <person name="Shapiro H."/>
            <person name="Aerts A."/>
            <person name="Otillar R.P."/>
            <person name="Terry A.Y."/>
            <person name="Boore J.L."/>
            <person name="Simakov O."/>
            <person name="Marletaz F."/>
            <person name="Cho S.-J."/>
            <person name="Edsinger-Gonzales E."/>
            <person name="Havlak P."/>
            <person name="Kuo D.-H."/>
            <person name="Larsson T."/>
            <person name="Lv J."/>
            <person name="Arendt D."/>
            <person name="Savage R."/>
            <person name="Osoegawa K."/>
            <person name="de Jong P."/>
            <person name="Lindberg D.R."/>
            <person name="Seaver E.C."/>
            <person name="Weisblat D.A."/>
            <person name="Putnam N.H."/>
            <person name="Grigoriev I.V."/>
            <person name="Rokhsar D.S."/>
        </authorList>
    </citation>
    <scope>NUCLEOTIDE SEQUENCE</scope>
    <source>
        <strain evidence="4">I ESC-2004</strain>
    </source>
</reference>
<dbReference type="HOGENOM" id="CLU_1922278_0_0_1"/>
<evidence type="ECO:0008006" key="5">
    <source>
        <dbReference type="Google" id="ProtNLM"/>
    </source>
</evidence>
<evidence type="ECO:0000256" key="1">
    <source>
        <dbReference type="SAM" id="SignalP"/>
    </source>
</evidence>
<dbReference type="InterPro" id="IPR028082">
    <property type="entry name" value="Peripla_BP_I"/>
</dbReference>
<dbReference type="Proteomes" id="UP000014760">
    <property type="component" value="Unassembled WGS sequence"/>
</dbReference>
<reference evidence="3" key="3">
    <citation type="submission" date="2015-06" db="UniProtKB">
        <authorList>
            <consortium name="EnsemblMetazoa"/>
        </authorList>
    </citation>
    <scope>IDENTIFICATION</scope>
</reference>
<organism evidence="2">
    <name type="scientific">Capitella teleta</name>
    <name type="common">Polychaete worm</name>
    <dbReference type="NCBI Taxonomy" id="283909"/>
    <lineage>
        <taxon>Eukaryota</taxon>
        <taxon>Metazoa</taxon>
        <taxon>Spiralia</taxon>
        <taxon>Lophotrochozoa</taxon>
        <taxon>Annelida</taxon>
        <taxon>Polychaeta</taxon>
        <taxon>Sedentaria</taxon>
        <taxon>Scolecida</taxon>
        <taxon>Capitellidae</taxon>
        <taxon>Capitella</taxon>
    </lineage>
</organism>
<dbReference type="SUPFAM" id="SSF53822">
    <property type="entry name" value="Periplasmic binding protein-like I"/>
    <property type="match status" value="1"/>
</dbReference>
<keyword evidence="1" id="KW-0732">Signal</keyword>
<dbReference type="AlphaFoldDB" id="R7UVK4"/>
<dbReference type="Gene3D" id="3.40.50.2300">
    <property type="match status" value="1"/>
</dbReference>
<gene>
    <name evidence="2" type="ORF">CAPTEDRAFT_212347</name>
</gene>
<evidence type="ECO:0000313" key="3">
    <source>
        <dbReference type="EnsemblMetazoa" id="CapteP212347"/>
    </source>
</evidence>
<name>R7UVK4_CAPTE</name>
<keyword evidence="4" id="KW-1185">Reference proteome</keyword>
<feature type="signal peptide" evidence="1">
    <location>
        <begin position="1"/>
        <end position="18"/>
    </location>
</feature>
<accession>R7UVK4</accession>
<dbReference type="EMBL" id="KB299462">
    <property type="protein sequence ID" value="ELU07982.1"/>
    <property type="molecule type" value="Genomic_DNA"/>
</dbReference>
<proteinExistence type="predicted"/>
<dbReference type="OrthoDB" id="5855204at2759"/>